<reference evidence="3" key="1">
    <citation type="journal article" date="2017" name="Nature">
        <title>The genome of Chenopodium quinoa.</title>
        <authorList>
            <person name="Jarvis D.E."/>
            <person name="Ho Y.S."/>
            <person name="Lightfoot D.J."/>
            <person name="Schmoeckel S.M."/>
            <person name="Li B."/>
            <person name="Borm T.J.A."/>
            <person name="Ohyanagi H."/>
            <person name="Mineta K."/>
            <person name="Michell C.T."/>
            <person name="Saber N."/>
            <person name="Kharbatia N.M."/>
            <person name="Rupper R.R."/>
            <person name="Sharp A.R."/>
            <person name="Dally N."/>
            <person name="Boughton B.A."/>
            <person name="Woo Y.H."/>
            <person name="Gao G."/>
            <person name="Schijlen E.G.W.M."/>
            <person name="Guo X."/>
            <person name="Momin A.A."/>
            <person name="Negrao S."/>
            <person name="Al-Babili S."/>
            <person name="Gehring C."/>
            <person name="Roessner U."/>
            <person name="Jung C."/>
            <person name="Murphy K."/>
            <person name="Arold S.T."/>
            <person name="Gojobori T."/>
            <person name="van der Linden C.G."/>
            <person name="van Loo E.N."/>
            <person name="Jellen E.N."/>
            <person name="Maughan P.J."/>
            <person name="Tester M."/>
        </authorList>
    </citation>
    <scope>NUCLEOTIDE SEQUENCE [LARGE SCALE GENOMIC DNA]</scope>
    <source>
        <strain evidence="3">cv. PI 614886</strain>
    </source>
</reference>
<organism evidence="3 4">
    <name type="scientific">Chenopodium quinoa</name>
    <name type="common">Quinoa</name>
    <dbReference type="NCBI Taxonomy" id="63459"/>
    <lineage>
        <taxon>Eukaryota</taxon>
        <taxon>Viridiplantae</taxon>
        <taxon>Streptophyta</taxon>
        <taxon>Embryophyta</taxon>
        <taxon>Tracheophyta</taxon>
        <taxon>Spermatophyta</taxon>
        <taxon>Magnoliopsida</taxon>
        <taxon>eudicotyledons</taxon>
        <taxon>Gunneridae</taxon>
        <taxon>Pentapetalae</taxon>
        <taxon>Caryophyllales</taxon>
        <taxon>Chenopodiaceae</taxon>
        <taxon>Chenopodioideae</taxon>
        <taxon>Atripliceae</taxon>
        <taxon>Chenopodium</taxon>
    </lineage>
</organism>
<feature type="compositionally biased region" description="Basic and acidic residues" evidence="1">
    <location>
        <begin position="32"/>
        <end position="41"/>
    </location>
</feature>
<feature type="compositionally biased region" description="Low complexity" evidence="1">
    <location>
        <begin position="417"/>
        <end position="426"/>
    </location>
</feature>
<feature type="domain" description="PWWP" evidence="2">
    <location>
        <begin position="153"/>
        <end position="214"/>
    </location>
</feature>
<dbReference type="SUPFAM" id="SSF63748">
    <property type="entry name" value="Tudor/PWWP/MBT"/>
    <property type="match status" value="1"/>
</dbReference>
<feature type="compositionally biased region" description="Polar residues" evidence="1">
    <location>
        <begin position="101"/>
        <end position="113"/>
    </location>
</feature>
<dbReference type="InterPro" id="IPR000313">
    <property type="entry name" value="PWWP_dom"/>
</dbReference>
<dbReference type="EnsemblPlants" id="AUR62040020-RA">
    <property type="protein sequence ID" value="AUR62040020-RA:cds"/>
    <property type="gene ID" value="AUR62040020"/>
</dbReference>
<protein>
    <recommendedName>
        <fullName evidence="2">PWWP domain-containing protein</fullName>
    </recommendedName>
</protein>
<dbReference type="PANTHER" id="PTHR42851:SF19">
    <property type="entry name" value="PWWP DOMAIN-CONTAINING PROTEIN 2-RELATED"/>
    <property type="match status" value="1"/>
</dbReference>
<dbReference type="PROSITE" id="PS50812">
    <property type="entry name" value="PWWP"/>
    <property type="match status" value="1"/>
</dbReference>
<sequence length="753" mass="82808">MQSDVVSKDPCSENAVSAELSGCVLETLVEEEGLRREKESEGMEVDNVGEHLNDKGEASSLKGELGSLNDACVEKKQLFPNPNPVDVGRRGKEVETRKSVENQSGEVKSQAATSDKVEGGDFSEHKGVSLVVDLNECVGKNKKKGKNKGGFCASDIVWGKVKSHPWWPAQIFEPGDASEKARKHFKSKGYFVGYFGDQTFAWNDEAKLKPFAPNFSQMVKQTHTESFRHAVDCVLVETSRRVEFGLSCHCIVDDVYNQLKTQVVENDGIREQSRIREGGDRFYTAASFEPGQLLHYVKDLAQGPHGDVDRLEHVVARAQTAAFYRWKGIYHLAKFGLLIGYVNNEADAPVIAEKENPEGIVGGNFPPVTIKEDDNRPQKRKKTSNDSGHVTKKVRCLSDLIGKKSVKEEDGKGIKGKLGSKSISSSARRQKEVKSFPNDSTPSRTKESSPRGTTMQLKDTKPSFRVGESILRVAGQLSQSSPLLKLDVSSHTKTSKDEGNNKQCSKLTSEYASIDVILSELHLAAIEPLKQYSLLSKMVTFISVFRNSIVPDIELLQKHEKSGEEDTTDSPNEVLSGPGPAEIDAVGCISGTKSKPKASESEITTPSDVEGVEDACCTNRTIKEMESTVSSPPRHCGSENGTPEGGQFDVKKQLEDSPTALTLKFTDMDSIPTEAKLIKIFSHFGSLKESETEVLAKKLCARVVFKRRSDAETAFSSSGKFEIFGPSLVCYRLNYAPSPRKSPSIEAKRRRKD</sequence>
<accession>A0A803N3U9</accession>
<dbReference type="SUPFAM" id="SSF54928">
    <property type="entry name" value="RNA-binding domain, RBD"/>
    <property type="match status" value="1"/>
</dbReference>
<dbReference type="Gene3D" id="2.30.30.140">
    <property type="match status" value="1"/>
</dbReference>
<feature type="region of interest" description="Disordered" evidence="1">
    <location>
        <begin position="32"/>
        <end position="61"/>
    </location>
</feature>
<dbReference type="OMA" id="VDGAYMR"/>
<feature type="compositionally biased region" description="Basic and acidic residues" evidence="1">
    <location>
        <begin position="48"/>
        <end position="57"/>
    </location>
</feature>
<evidence type="ECO:0000313" key="4">
    <source>
        <dbReference type="Proteomes" id="UP000596660"/>
    </source>
</evidence>
<dbReference type="InterPro" id="IPR053063">
    <property type="entry name" value="PWWP_domain_containing_PDP"/>
</dbReference>
<dbReference type="SMART" id="SM00293">
    <property type="entry name" value="PWWP"/>
    <property type="match status" value="1"/>
</dbReference>
<keyword evidence="4" id="KW-1185">Reference proteome</keyword>
<feature type="region of interest" description="Disordered" evidence="1">
    <location>
        <begin position="356"/>
        <end position="390"/>
    </location>
</feature>
<evidence type="ECO:0000259" key="2">
    <source>
        <dbReference type="PROSITE" id="PS50812"/>
    </source>
</evidence>
<dbReference type="Pfam" id="PF00855">
    <property type="entry name" value="PWWP"/>
    <property type="match status" value="1"/>
</dbReference>
<dbReference type="PANTHER" id="PTHR42851">
    <property type="entry name" value="ALDOLASE-RELATED"/>
    <property type="match status" value="1"/>
</dbReference>
<feature type="region of interest" description="Disordered" evidence="1">
    <location>
        <begin position="560"/>
        <end position="607"/>
    </location>
</feature>
<dbReference type="AlphaFoldDB" id="A0A803N3U9"/>
<feature type="region of interest" description="Disordered" evidence="1">
    <location>
        <begin position="627"/>
        <end position="649"/>
    </location>
</feature>
<evidence type="ECO:0000313" key="3">
    <source>
        <dbReference type="EnsemblPlants" id="AUR62040020-RA:cds"/>
    </source>
</evidence>
<feature type="region of interest" description="Disordered" evidence="1">
    <location>
        <begin position="77"/>
        <end position="120"/>
    </location>
</feature>
<evidence type="ECO:0000256" key="1">
    <source>
        <dbReference type="SAM" id="MobiDB-lite"/>
    </source>
</evidence>
<feature type="region of interest" description="Disordered" evidence="1">
    <location>
        <begin position="408"/>
        <end position="461"/>
    </location>
</feature>
<reference evidence="3" key="2">
    <citation type="submission" date="2021-03" db="UniProtKB">
        <authorList>
            <consortium name="EnsemblPlants"/>
        </authorList>
    </citation>
    <scope>IDENTIFICATION</scope>
</reference>
<proteinExistence type="predicted"/>
<dbReference type="Gramene" id="AUR62040020-RA">
    <property type="protein sequence ID" value="AUR62040020-RA:cds"/>
    <property type="gene ID" value="AUR62040020"/>
</dbReference>
<name>A0A803N3U9_CHEQI</name>
<dbReference type="GO" id="GO:0003676">
    <property type="term" value="F:nucleic acid binding"/>
    <property type="evidence" value="ECO:0007669"/>
    <property type="project" value="InterPro"/>
</dbReference>
<dbReference type="CDD" id="cd05162">
    <property type="entry name" value="PWWP"/>
    <property type="match status" value="1"/>
</dbReference>
<dbReference type="InterPro" id="IPR035979">
    <property type="entry name" value="RBD_domain_sf"/>
</dbReference>
<dbReference type="Proteomes" id="UP000596660">
    <property type="component" value="Unplaced"/>
</dbReference>
<feature type="compositionally biased region" description="Basic and acidic residues" evidence="1">
    <location>
        <begin position="87"/>
        <end position="100"/>
    </location>
</feature>